<accession>A0A5J4U487</accession>
<feature type="region of interest" description="Disordered" evidence="1">
    <location>
        <begin position="1"/>
        <end position="21"/>
    </location>
</feature>
<gene>
    <name evidence="2" type="ORF">EZS28_039731</name>
</gene>
<dbReference type="Gene3D" id="1.20.5.340">
    <property type="match status" value="1"/>
</dbReference>
<name>A0A5J4U487_9EUKA</name>
<feature type="region of interest" description="Disordered" evidence="1">
    <location>
        <begin position="98"/>
        <end position="119"/>
    </location>
</feature>
<comment type="caution">
    <text evidence="2">The sequence shown here is derived from an EMBL/GenBank/DDBJ whole genome shotgun (WGS) entry which is preliminary data.</text>
</comment>
<evidence type="ECO:0000313" key="3">
    <source>
        <dbReference type="Proteomes" id="UP000324800"/>
    </source>
</evidence>
<feature type="compositionally biased region" description="Basic and acidic residues" evidence="1">
    <location>
        <begin position="98"/>
        <end position="110"/>
    </location>
</feature>
<organism evidence="2 3">
    <name type="scientific">Streblomastix strix</name>
    <dbReference type="NCBI Taxonomy" id="222440"/>
    <lineage>
        <taxon>Eukaryota</taxon>
        <taxon>Metamonada</taxon>
        <taxon>Preaxostyla</taxon>
        <taxon>Oxymonadida</taxon>
        <taxon>Streblomastigidae</taxon>
        <taxon>Streblomastix</taxon>
    </lineage>
</organism>
<protein>
    <submittedName>
        <fullName evidence="2">Uncharacterized protein</fullName>
    </submittedName>
</protein>
<evidence type="ECO:0000256" key="1">
    <source>
        <dbReference type="SAM" id="MobiDB-lite"/>
    </source>
</evidence>
<sequence>MSQNEAINDLRNRLRRSQESERKLRAFADDMQAKLHDKNEECDQKENECQQLVDHVDKLSEELSQLQKQLSRKEEELDKANITISEINEKLRFWSSEAHDAKQTTEKQMQRNDTLLNQKEEKVREVTRIKEKLGIAEENKRNGLSYNRE</sequence>
<dbReference type="AlphaFoldDB" id="A0A5J4U487"/>
<dbReference type="SUPFAM" id="SSF57997">
    <property type="entry name" value="Tropomyosin"/>
    <property type="match status" value="1"/>
</dbReference>
<dbReference type="EMBL" id="SNRW01021271">
    <property type="protein sequence ID" value="KAA6364742.1"/>
    <property type="molecule type" value="Genomic_DNA"/>
</dbReference>
<feature type="compositionally biased region" description="Basic and acidic residues" evidence="1">
    <location>
        <begin position="8"/>
        <end position="21"/>
    </location>
</feature>
<proteinExistence type="predicted"/>
<evidence type="ECO:0000313" key="2">
    <source>
        <dbReference type="EMBL" id="KAA6364742.1"/>
    </source>
</evidence>
<reference evidence="2 3" key="1">
    <citation type="submission" date="2019-03" db="EMBL/GenBank/DDBJ databases">
        <title>Single cell metagenomics reveals metabolic interactions within the superorganism composed of flagellate Streblomastix strix and complex community of Bacteroidetes bacteria on its surface.</title>
        <authorList>
            <person name="Treitli S.C."/>
            <person name="Kolisko M."/>
            <person name="Husnik F."/>
            <person name="Keeling P."/>
            <person name="Hampl V."/>
        </authorList>
    </citation>
    <scope>NUCLEOTIDE SEQUENCE [LARGE SCALE GENOMIC DNA]</scope>
    <source>
        <strain evidence="2">ST1C</strain>
    </source>
</reference>
<dbReference type="Proteomes" id="UP000324800">
    <property type="component" value="Unassembled WGS sequence"/>
</dbReference>